<dbReference type="EMBL" id="VSWD01000009">
    <property type="protein sequence ID" value="KAK3093288.1"/>
    <property type="molecule type" value="Genomic_DNA"/>
</dbReference>
<dbReference type="Gene3D" id="2.60.120.200">
    <property type="match status" value="2"/>
</dbReference>
<evidence type="ECO:0000259" key="5">
    <source>
        <dbReference type="PROSITE" id="PS51304"/>
    </source>
</evidence>
<comment type="caution">
    <text evidence="6">The sequence shown here is derived from an EMBL/GenBank/DDBJ whole genome shotgun (WGS) entry which is preliminary data.</text>
</comment>
<dbReference type="Pfam" id="PF00337">
    <property type="entry name" value="Gal-bind_lectin"/>
    <property type="match status" value="2"/>
</dbReference>
<accession>A0AA88Y6W1</accession>
<evidence type="ECO:0000313" key="6">
    <source>
        <dbReference type="EMBL" id="KAK3093288.1"/>
    </source>
</evidence>
<dbReference type="InterPro" id="IPR013320">
    <property type="entry name" value="ConA-like_dom_sf"/>
</dbReference>
<dbReference type="Proteomes" id="UP001186944">
    <property type="component" value="Unassembled WGS sequence"/>
</dbReference>
<gene>
    <name evidence="6" type="ORF">FSP39_013675</name>
</gene>
<evidence type="ECO:0000313" key="7">
    <source>
        <dbReference type="Proteomes" id="UP001186944"/>
    </source>
</evidence>
<dbReference type="CDD" id="cd00070">
    <property type="entry name" value="GLECT"/>
    <property type="match status" value="2"/>
</dbReference>
<feature type="region of interest" description="Disordered" evidence="4">
    <location>
        <begin position="231"/>
        <end position="253"/>
    </location>
</feature>
<evidence type="ECO:0000256" key="3">
    <source>
        <dbReference type="RuleBase" id="RU102079"/>
    </source>
</evidence>
<name>A0AA88Y6W1_PINIB</name>
<feature type="domain" description="Galectin" evidence="5">
    <location>
        <begin position="182"/>
        <end position="313"/>
    </location>
</feature>
<dbReference type="PANTHER" id="PTHR11346">
    <property type="entry name" value="GALECTIN"/>
    <property type="match status" value="1"/>
</dbReference>
<proteinExistence type="predicted"/>
<dbReference type="SMART" id="SM00908">
    <property type="entry name" value="Gal-bind_lectin"/>
    <property type="match status" value="2"/>
</dbReference>
<feature type="domain" description="Galectin" evidence="5">
    <location>
        <begin position="13"/>
        <end position="156"/>
    </location>
</feature>
<protein>
    <recommendedName>
        <fullName evidence="3">Galectin</fullName>
    </recommendedName>
</protein>
<dbReference type="AlphaFoldDB" id="A0AA88Y6W1"/>
<dbReference type="SMART" id="SM00276">
    <property type="entry name" value="GLECT"/>
    <property type="match status" value="2"/>
</dbReference>
<keyword evidence="7" id="KW-1185">Reference proteome</keyword>
<evidence type="ECO:0000256" key="2">
    <source>
        <dbReference type="ARBA" id="ARBA00022737"/>
    </source>
</evidence>
<sequence>MVWESNQRPSSCYHGSLPTEQAVQTKLIDSKELFENIIVMTQEFVINFACNFKCGSHHNADIAFHFNPRFSQNCVVRNAMQGGQWGPEERHGTLPFNKQYPFELIFLIQESHFKVAVNGNHFTEFQHRIPMHRITTFEISHGPQISFLRIDGPAMPSPPPAPMAYPGQHQPAQPMYNPPVPLNIGIPGGMHPGKMIFVSGMPSQAGSFSFNIQDGQEIAFHFNVRIQQGHDKHEVVRNSKSNGNWGQEERSKPHFPFTPNTNFDAIILCEQNCFKVAVNNQHFVEFRHRLNPVQRFNTFSVVGDVRLTQVRFQ</sequence>
<dbReference type="PROSITE" id="PS51304">
    <property type="entry name" value="GALECTIN"/>
    <property type="match status" value="2"/>
</dbReference>
<evidence type="ECO:0000256" key="4">
    <source>
        <dbReference type="SAM" id="MobiDB-lite"/>
    </source>
</evidence>
<keyword evidence="1 3" id="KW-0430">Lectin</keyword>
<dbReference type="PANTHER" id="PTHR11346:SF147">
    <property type="entry name" value="GALECTIN"/>
    <property type="match status" value="1"/>
</dbReference>
<organism evidence="6 7">
    <name type="scientific">Pinctada imbricata</name>
    <name type="common">Atlantic pearl-oyster</name>
    <name type="synonym">Pinctada martensii</name>
    <dbReference type="NCBI Taxonomy" id="66713"/>
    <lineage>
        <taxon>Eukaryota</taxon>
        <taxon>Metazoa</taxon>
        <taxon>Spiralia</taxon>
        <taxon>Lophotrochozoa</taxon>
        <taxon>Mollusca</taxon>
        <taxon>Bivalvia</taxon>
        <taxon>Autobranchia</taxon>
        <taxon>Pteriomorphia</taxon>
        <taxon>Pterioida</taxon>
        <taxon>Pterioidea</taxon>
        <taxon>Pteriidae</taxon>
        <taxon>Pinctada</taxon>
    </lineage>
</organism>
<evidence type="ECO:0000256" key="1">
    <source>
        <dbReference type="ARBA" id="ARBA00022734"/>
    </source>
</evidence>
<dbReference type="InterPro" id="IPR001079">
    <property type="entry name" value="Galectin_CRD"/>
</dbReference>
<dbReference type="FunFam" id="2.60.120.200:FF:000124">
    <property type="entry name" value="Galectin-4"/>
    <property type="match status" value="2"/>
</dbReference>
<dbReference type="InterPro" id="IPR044156">
    <property type="entry name" value="Galectin-like"/>
</dbReference>
<reference evidence="6" key="1">
    <citation type="submission" date="2019-08" db="EMBL/GenBank/DDBJ databases">
        <title>The improved chromosome-level genome for the pearl oyster Pinctada fucata martensii using PacBio sequencing and Hi-C.</title>
        <authorList>
            <person name="Zheng Z."/>
        </authorList>
    </citation>
    <scope>NUCLEOTIDE SEQUENCE</scope>
    <source>
        <strain evidence="6">ZZ-2019</strain>
        <tissue evidence="6">Adductor muscle</tissue>
    </source>
</reference>
<keyword evidence="2" id="KW-0677">Repeat</keyword>
<dbReference type="GO" id="GO:0030246">
    <property type="term" value="F:carbohydrate binding"/>
    <property type="evidence" value="ECO:0007669"/>
    <property type="project" value="UniProtKB-UniRule"/>
</dbReference>
<dbReference type="SUPFAM" id="SSF49899">
    <property type="entry name" value="Concanavalin A-like lectins/glucanases"/>
    <property type="match status" value="2"/>
</dbReference>